<evidence type="ECO:0000256" key="2">
    <source>
        <dbReference type="PIRSR" id="PIRSR001238-1"/>
    </source>
</evidence>
<evidence type="ECO:0000256" key="1">
    <source>
        <dbReference type="PIRNR" id="PIRNR001238"/>
    </source>
</evidence>
<organism evidence="6 7">
    <name type="scientific">Natronospira elongata</name>
    <dbReference type="NCBI Taxonomy" id="3110268"/>
    <lineage>
        <taxon>Bacteria</taxon>
        <taxon>Pseudomonadati</taxon>
        <taxon>Pseudomonadota</taxon>
        <taxon>Gammaproteobacteria</taxon>
        <taxon>Natronospirales</taxon>
        <taxon>Natronospiraceae</taxon>
        <taxon>Natronospira</taxon>
    </lineage>
</organism>
<dbReference type="InterPro" id="IPR010229">
    <property type="entry name" value="Pept_M38_dipep"/>
</dbReference>
<proteinExistence type="inferred from homology"/>
<dbReference type="EC" id="3.4.19.-" evidence="1"/>
<dbReference type="GO" id="GO:0008237">
    <property type="term" value="F:metallopeptidase activity"/>
    <property type="evidence" value="ECO:0007669"/>
    <property type="project" value="UniProtKB-KW"/>
</dbReference>
<dbReference type="AlphaFoldDB" id="A0AAP6MKS0"/>
<comment type="caution">
    <text evidence="6">The sequence shown here is derived from an EMBL/GenBank/DDBJ whole genome shotgun (WGS) entry which is preliminary data.</text>
</comment>
<keyword evidence="1" id="KW-0482">Metalloprotease</keyword>
<feature type="binding site" evidence="3">
    <location>
        <position position="196"/>
    </location>
    <ligand>
        <name>Zn(2+)</name>
        <dbReference type="ChEBI" id="CHEBI:29105"/>
        <label>2</label>
        <note>catalytic</note>
    </ligand>
</feature>
<gene>
    <name evidence="6" type="primary">iadA</name>
    <name evidence="6" type="ORF">VCB98_02215</name>
</gene>
<keyword evidence="1" id="KW-0645">Protease</keyword>
<dbReference type="Gene3D" id="2.30.40.10">
    <property type="entry name" value="Urease, subunit C, domain 1"/>
    <property type="match status" value="1"/>
</dbReference>
<reference evidence="6 7" key="1">
    <citation type="submission" date="2023-12" db="EMBL/GenBank/DDBJ databases">
        <title>Whole-genome sequencing of halo(alkali)philic microorganisms from hypersaline lakes.</title>
        <authorList>
            <person name="Sorokin D.Y."/>
            <person name="Merkel A.Y."/>
            <person name="Messina E."/>
            <person name="Yakimov M."/>
        </authorList>
    </citation>
    <scope>NUCLEOTIDE SEQUENCE [LARGE SCALE GENOMIC DNA]</scope>
    <source>
        <strain evidence="6 7">AB-CW1</strain>
    </source>
</reference>
<dbReference type="RefSeq" id="WP_346050037.1">
    <property type="nucleotide sequence ID" value="NZ_JAYGII010000003.1"/>
</dbReference>
<dbReference type="GO" id="GO:0008798">
    <property type="term" value="F:beta-aspartyl-peptidase activity"/>
    <property type="evidence" value="ECO:0007669"/>
    <property type="project" value="InterPro"/>
</dbReference>
<comment type="caution">
    <text evidence="4">Lacks conserved residue(s) required for the propagation of feature annotation.</text>
</comment>
<feature type="binding site" evidence="3">
    <location>
        <position position="225"/>
    </location>
    <ligand>
        <name>Zn(2+)</name>
        <dbReference type="ChEBI" id="CHEBI:29105"/>
        <label>2</label>
        <note>catalytic</note>
    </ligand>
</feature>
<accession>A0AAP6MKS0</accession>
<comment type="PTM">
    <text evidence="1">Carboxylation allows a single lysine to coordinate two zinc ions.</text>
</comment>
<feature type="binding site" evidence="3">
    <location>
        <position position="64"/>
    </location>
    <ligand>
        <name>Zn(2+)</name>
        <dbReference type="ChEBI" id="CHEBI:29105"/>
        <label>1</label>
        <note>catalytic</note>
    </ligand>
</feature>
<dbReference type="GO" id="GO:0005737">
    <property type="term" value="C:cytoplasm"/>
    <property type="evidence" value="ECO:0007669"/>
    <property type="project" value="UniProtKB-SubCell"/>
</dbReference>
<feature type="binding site" evidence="3">
    <location>
        <position position="62"/>
    </location>
    <ligand>
        <name>Zn(2+)</name>
        <dbReference type="ChEBI" id="CHEBI:29105"/>
        <label>1</label>
        <note>catalytic</note>
    </ligand>
</feature>
<evidence type="ECO:0000256" key="4">
    <source>
        <dbReference type="PROSITE-ProRule" id="PRU00679"/>
    </source>
</evidence>
<comment type="similarity">
    <text evidence="1">Belongs to the peptidase M38 family.</text>
</comment>
<comment type="subcellular location">
    <subcellularLocation>
        <location evidence="1">Cytoplasm</location>
    </subcellularLocation>
</comment>
<feature type="active site" description="Proton acceptor" evidence="2">
    <location>
        <position position="284"/>
    </location>
</feature>
<dbReference type="Proteomes" id="UP001302316">
    <property type="component" value="Unassembled WGS sequence"/>
</dbReference>
<dbReference type="InterPro" id="IPR006680">
    <property type="entry name" value="Amidohydro-rel"/>
</dbReference>
<dbReference type="PANTHER" id="PTHR11647:SF1">
    <property type="entry name" value="COLLAPSIN RESPONSE MEDIATOR PROTEIN"/>
    <property type="match status" value="1"/>
</dbReference>
<sequence>MMKLLKNCRLHSPMDEGMDHLLVAGEVIVLRGEQALALEGSGGIESADMEGRMVIPGLVDCHAHITGGGGEDGPESRVPSVDLGAFTAAGVTSVVGLLGTDDLVRTTGELVVRARALMAEGLSAWCYTGGYHVPPVTLTGSIRADIVHIDRVVGVGELAVSDHRSSHPTDQELIRIASEAHVAGLMANKAGVLHLHLGDGKQGMDPLFRVLRDSDIPARVLQPTHINRQPALMDEAMEAARRGCHVDITAFPEDPSHADVPAAEALARYLDDNGPSGRISVSSDGGGCLPHFDDHGHLHSLDVGRPDSLLLTLQKLLRSGRPAETVLPAFTCNPAELLKLPRKGRLDVGMDADLVVLEEDYAVRDVMARGQWHWRDGQQRLFGTFEKPGRKTD</sequence>
<dbReference type="SUPFAM" id="SSF51338">
    <property type="entry name" value="Composite domain of metallo-dependent hydrolases"/>
    <property type="match status" value="1"/>
</dbReference>
<evidence type="ECO:0000313" key="6">
    <source>
        <dbReference type="EMBL" id="MEA5444630.1"/>
    </source>
</evidence>
<dbReference type="EMBL" id="JAYGII010000003">
    <property type="protein sequence ID" value="MEA5444630.1"/>
    <property type="molecule type" value="Genomic_DNA"/>
</dbReference>
<dbReference type="PANTHER" id="PTHR11647">
    <property type="entry name" value="HYDRANTOINASE/DIHYDROPYRIMIDINASE FAMILY MEMBER"/>
    <property type="match status" value="1"/>
</dbReference>
<dbReference type="GO" id="GO:0016810">
    <property type="term" value="F:hydrolase activity, acting on carbon-nitrogen (but not peptide) bonds"/>
    <property type="evidence" value="ECO:0007669"/>
    <property type="project" value="InterPro"/>
</dbReference>
<evidence type="ECO:0000259" key="5">
    <source>
        <dbReference type="Pfam" id="PF01979"/>
    </source>
</evidence>
<dbReference type="GO" id="GO:0006508">
    <property type="term" value="P:proteolysis"/>
    <property type="evidence" value="ECO:0007669"/>
    <property type="project" value="UniProtKB-KW"/>
</dbReference>
<keyword evidence="1 3" id="KW-0479">Metal-binding</keyword>
<dbReference type="Gene3D" id="3.20.20.140">
    <property type="entry name" value="Metal-dependent hydrolases"/>
    <property type="match status" value="1"/>
</dbReference>
<keyword evidence="7" id="KW-1185">Reference proteome</keyword>
<dbReference type="PIRSF" id="PIRSF001238">
    <property type="entry name" value="IadA"/>
    <property type="match status" value="1"/>
</dbReference>
<evidence type="ECO:0000256" key="3">
    <source>
        <dbReference type="PIRSR" id="PIRSR001238-3"/>
    </source>
</evidence>
<dbReference type="GO" id="GO:0008270">
    <property type="term" value="F:zinc ion binding"/>
    <property type="evidence" value="ECO:0007669"/>
    <property type="project" value="InterPro"/>
</dbReference>
<dbReference type="Pfam" id="PF01979">
    <property type="entry name" value="Amidohydro_1"/>
    <property type="match status" value="1"/>
</dbReference>
<keyword evidence="1 3" id="KW-0862">Zinc</keyword>
<dbReference type="InterPro" id="IPR001559">
    <property type="entry name" value="Phosphotriesterase"/>
</dbReference>
<dbReference type="InterPro" id="IPR050378">
    <property type="entry name" value="Metallo-dep_Hydrolases_sf"/>
</dbReference>
<dbReference type="PROSITE" id="PS51347">
    <property type="entry name" value="PHOSPHOTRIESTERASE_2"/>
    <property type="match status" value="1"/>
</dbReference>
<dbReference type="InterPro" id="IPR032466">
    <property type="entry name" value="Metal_Hydrolase"/>
</dbReference>
<dbReference type="InterPro" id="IPR011059">
    <property type="entry name" value="Metal-dep_hydrolase_composite"/>
</dbReference>
<dbReference type="NCBIfam" id="TIGR01975">
    <property type="entry name" value="isoAsp_dipep"/>
    <property type="match status" value="1"/>
</dbReference>
<comment type="function">
    <text evidence="1">Catalyzes the hydrolytic cleavage of a subset of L-isoaspartyl (L-beta-aspartyl) dipeptides. Used to degrade proteins damaged by L-isoaspartyl residues formation.</text>
</comment>
<comment type="cofactor">
    <cofactor evidence="1 3">
        <name>Zn(2+)</name>
        <dbReference type="ChEBI" id="CHEBI:29105"/>
    </cofactor>
    <text evidence="1 3">Binds 2 Zn(2+) ions per subunit.</text>
</comment>
<feature type="domain" description="Amidohydrolase-related" evidence="5">
    <location>
        <begin position="53"/>
        <end position="372"/>
    </location>
</feature>
<feature type="binding site" evidence="3">
    <location>
        <position position="284"/>
    </location>
    <ligand>
        <name>Zn(2+)</name>
        <dbReference type="ChEBI" id="CHEBI:29105"/>
        <label>1</label>
        <note>catalytic</note>
    </ligand>
</feature>
<protein>
    <recommendedName>
        <fullName evidence="1">Isoaspartyl dipeptidase</fullName>
        <ecNumber evidence="1">3.4.19.-</ecNumber>
    </recommendedName>
</protein>
<keyword evidence="1 6" id="KW-0378">Hydrolase</keyword>
<dbReference type="SUPFAM" id="SSF51556">
    <property type="entry name" value="Metallo-dependent hydrolases"/>
    <property type="match status" value="1"/>
</dbReference>
<evidence type="ECO:0000313" key="7">
    <source>
        <dbReference type="Proteomes" id="UP001302316"/>
    </source>
</evidence>
<comment type="similarity">
    <text evidence="4">Belongs to the metallo-dependent hydrolases superfamily. Phosphotriesterase family.</text>
</comment>
<name>A0AAP6MKS0_9GAMM</name>